<protein>
    <submittedName>
        <fullName evidence="1">Uncharacterized protein</fullName>
    </submittedName>
</protein>
<gene>
    <name evidence="1" type="ORF">H257_16433</name>
</gene>
<proteinExistence type="predicted"/>
<dbReference type="GeneID" id="20818429"/>
<dbReference type="PANTHER" id="PTHR31827">
    <property type="entry name" value="EMB|CAB89363.1"/>
    <property type="match status" value="1"/>
</dbReference>
<organism evidence="1">
    <name type="scientific">Aphanomyces astaci</name>
    <name type="common">Crayfish plague agent</name>
    <dbReference type="NCBI Taxonomy" id="112090"/>
    <lineage>
        <taxon>Eukaryota</taxon>
        <taxon>Sar</taxon>
        <taxon>Stramenopiles</taxon>
        <taxon>Oomycota</taxon>
        <taxon>Saprolegniomycetes</taxon>
        <taxon>Saprolegniales</taxon>
        <taxon>Verrucalvaceae</taxon>
        <taxon>Aphanomyces</taxon>
    </lineage>
</organism>
<dbReference type="RefSeq" id="XP_009843164.1">
    <property type="nucleotide sequence ID" value="XM_009844862.1"/>
</dbReference>
<dbReference type="VEuPathDB" id="FungiDB:H257_16433"/>
<dbReference type="OrthoDB" id="73726at2759"/>
<dbReference type="PANTHER" id="PTHR31827:SF1">
    <property type="entry name" value="EMB|CAB89363.1"/>
    <property type="match status" value="1"/>
</dbReference>
<sequence length="188" mass="21084">MRNLAKCFFNGCPHEAVIGSWKCMFHMHRFICSMPHCRNQVYARNRCVRHGGKKRCEVDGCVLNRRLGRFCVKHGPPTSVKLCNELDCSKHAHLHGNAGMPIACIRHTPSKLIKPRFEDYGAPQSSSDSVDESILDLLLQTTPAFTKDDLTGPLLDWTSVIGVIEDALKWDDNTGLLAPPTPKFHAFD</sequence>
<dbReference type="EMBL" id="KI913199">
    <property type="protein sequence ID" value="ETV67349.1"/>
    <property type="molecule type" value="Genomic_DNA"/>
</dbReference>
<evidence type="ECO:0000313" key="1">
    <source>
        <dbReference type="EMBL" id="ETV67349.1"/>
    </source>
</evidence>
<name>W4FKI5_APHAT</name>
<accession>W4FKI5</accession>
<dbReference type="AlphaFoldDB" id="W4FKI5"/>
<reference evidence="1" key="1">
    <citation type="submission" date="2013-12" db="EMBL/GenBank/DDBJ databases">
        <title>The Genome Sequence of Aphanomyces astaci APO3.</title>
        <authorList>
            <consortium name="The Broad Institute Genomics Platform"/>
            <person name="Russ C."/>
            <person name="Tyler B."/>
            <person name="van West P."/>
            <person name="Dieguez-Uribeondo J."/>
            <person name="Young S.K."/>
            <person name="Zeng Q."/>
            <person name="Gargeya S."/>
            <person name="Fitzgerald M."/>
            <person name="Abouelleil A."/>
            <person name="Alvarado L."/>
            <person name="Chapman S.B."/>
            <person name="Gainer-Dewar J."/>
            <person name="Goldberg J."/>
            <person name="Griggs A."/>
            <person name="Gujja S."/>
            <person name="Hansen M."/>
            <person name="Howarth C."/>
            <person name="Imamovic A."/>
            <person name="Ireland A."/>
            <person name="Larimer J."/>
            <person name="McCowan C."/>
            <person name="Murphy C."/>
            <person name="Pearson M."/>
            <person name="Poon T.W."/>
            <person name="Priest M."/>
            <person name="Roberts A."/>
            <person name="Saif S."/>
            <person name="Shea T."/>
            <person name="Sykes S."/>
            <person name="Wortman J."/>
            <person name="Nusbaum C."/>
            <person name="Birren B."/>
        </authorList>
    </citation>
    <scope>NUCLEOTIDE SEQUENCE [LARGE SCALE GENOMIC DNA]</scope>
    <source>
        <strain evidence="1">APO3</strain>
    </source>
</reference>